<accession>A0A4Y4EXC3</accession>
<comment type="similarity">
    <text evidence="1">In the C-terminal section; belongs to the class-I pyridoxal-phosphate-dependent aminotransferase family.</text>
</comment>
<dbReference type="Pfam" id="PF00155">
    <property type="entry name" value="Aminotran_1_2"/>
    <property type="match status" value="1"/>
</dbReference>
<dbReference type="Proteomes" id="UP000319812">
    <property type="component" value="Unassembled WGS sequence"/>
</dbReference>
<keyword evidence="5" id="KW-0804">Transcription</keyword>
<dbReference type="Pfam" id="PF00392">
    <property type="entry name" value="GntR"/>
    <property type="match status" value="1"/>
</dbReference>
<dbReference type="CDD" id="cd00609">
    <property type="entry name" value="AAT_like"/>
    <property type="match status" value="1"/>
</dbReference>
<protein>
    <submittedName>
        <fullName evidence="7">Transcriptional regulator</fullName>
    </submittedName>
</protein>
<keyword evidence="4" id="KW-0238">DNA-binding</keyword>
<evidence type="ECO:0000256" key="4">
    <source>
        <dbReference type="ARBA" id="ARBA00023125"/>
    </source>
</evidence>
<keyword evidence="8" id="KW-1185">Reference proteome</keyword>
<keyword evidence="3" id="KW-0805">Transcription regulation</keyword>
<dbReference type="InterPro" id="IPR015422">
    <property type="entry name" value="PyrdxlP-dep_Trfase_small"/>
</dbReference>
<dbReference type="SMART" id="SM00345">
    <property type="entry name" value="HTH_GNTR"/>
    <property type="match status" value="1"/>
</dbReference>
<dbReference type="Gene3D" id="3.90.1150.10">
    <property type="entry name" value="Aspartate Aminotransferase, domain 1"/>
    <property type="match status" value="1"/>
</dbReference>
<dbReference type="SUPFAM" id="SSF46785">
    <property type="entry name" value="Winged helix' DNA-binding domain"/>
    <property type="match status" value="1"/>
</dbReference>
<dbReference type="InterPro" id="IPR015424">
    <property type="entry name" value="PyrdxlP-dep_Trfase"/>
</dbReference>
<dbReference type="InterPro" id="IPR015421">
    <property type="entry name" value="PyrdxlP-dep_Trfase_major"/>
</dbReference>
<sequence>MQAFSVTVGIDMQWQIELDHQRPLVEQLVEQLESGIRQPSAPGSRLPSIRRLSAELGVSRNVVIEAYERLVATGRVRSRQGAGFFVAARDVDRHEQGARDGMADVSSAMWDLFQDPGDGLRLGCGWLPIEWRDDAVLAHAVRQVTRHSASGLFDYSTPLGAPELRAVLQERLRGLAIDVEANQLLMTGGATQALDIIVRCLFRPGDTVLVETPGYYNLFGLLHLNRIRVVGVRRNADGPDTQHLEAMIEEHSPRAFYCNSVFHNPTGSTLSPAVAHRVLQLAERHDMQIIEDDIYADFQHHPTPRLASLDGIDRVLYVGSFSKSLSCSLRVGYIAAAPGLIGSLVDVKMLSHIATSPFAEQLVTTLLRNGGYRKMMERLRMRLGEQSARALRWLEQGGWEVYTVPEGGMFLWIRHPRVHSSRLLVEAAGQLGIRLSAGDVFLAAEGDTPWLRLNVAYTEDARARQFLTALR</sequence>
<organism evidence="7 8">
    <name type="scientific">Halomonas halmophila</name>
    <dbReference type="NCBI Taxonomy" id="252"/>
    <lineage>
        <taxon>Bacteria</taxon>
        <taxon>Pseudomonadati</taxon>
        <taxon>Pseudomonadota</taxon>
        <taxon>Gammaproteobacteria</taxon>
        <taxon>Oceanospirillales</taxon>
        <taxon>Halomonadaceae</taxon>
        <taxon>Halomonas</taxon>
    </lineage>
</organism>
<dbReference type="InterPro" id="IPR036388">
    <property type="entry name" value="WH-like_DNA-bd_sf"/>
</dbReference>
<dbReference type="Gene3D" id="1.10.10.10">
    <property type="entry name" value="Winged helix-like DNA-binding domain superfamily/Winged helix DNA-binding domain"/>
    <property type="match status" value="1"/>
</dbReference>
<dbReference type="InterPro" id="IPR004839">
    <property type="entry name" value="Aminotransferase_I/II_large"/>
</dbReference>
<evidence type="ECO:0000256" key="2">
    <source>
        <dbReference type="ARBA" id="ARBA00022898"/>
    </source>
</evidence>
<reference evidence="7 8" key="1">
    <citation type="submission" date="2019-06" db="EMBL/GenBank/DDBJ databases">
        <title>Whole genome shotgun sequence of Halomonas halmophila NBRC 15537.</title>
        <authorList>
            <person name="Hosoyama A."/>
            <person name="Uohara A."/>
            <person name="Ohji S."/>
            <person name="Ichikawa N."/>
        </authorList>
    </citation>
    <scope>NUCLEOTIDE SEQUENCE [LARGE SCALE GENOMIC DNA]</scope>
    <source>
        <strain evidence="7 8">NBRC 15537</strain>
    </source>
</reference>
<evidence type="ECO:0000256" key="5">
    <source>
        <dbReference type="ARBA" id="ARBA00023163"/>
    </source>
</evidence>
<evidence type="ECO:0000256" key="1">
    <source>
        <dbReference type="ARBA" id="ARBA00005384"/>
    </source>
</evidence>
<dbReference type="GO" id="GO:0003677">
    <property type="term" value="F:DNA binding"/>
    <property type="evidence" value="ECO:0007669"/>
    <property type="project" value="UniProtKB-KW"/>
</dbReference>
<dbReference type="PROSITE" id="PS50949">
    <property type="entry name" value="HTH_GNTR"/>
    <property type="match status" value="1"/>
</dbReference>
<proteinExistence type="inferred from homology"/>
<evidence type="ECO:0000259" key="6">
    <source>
        <dbReference type="PROSITE" id="PS50949"/>
    </source>
</evidence>
<evidence type="ECO:0000313" key="7">
    <source>
        <dbReference type="EMBL" id="GED21743.1"/>
    </source>
</evidence>
<dbReference type="GO" id="GO:0003700">
    <property type="term" value="F:DNA-binding transcription factor activity"/>
    <property type="evidence" value="ECO:0007669"/>
    <property type="project" value="InterPro"/>
</dbReference>
<dbReference type="GO" id="GO:0030170">
    <property type="term" value="F:pyridoxal phosphate binding"/>
    <property type="evidence" value="ECO:0007669"/>
    <property type="project" value="InterPro"/>
</dbReference>
<keyword evidence="2" id="KW-0663">Pyridoxal phosphate</keyword>
<name>A0A4Y4EXC3_9GAMM</name>
<dbReference type="InterPro" id="IPR036390">
    <property type="entry name" value="WH_DNA-bd_sf"/>
</dbReference>
<evidence type="ECO:0000313" key="8">
    <source>
        <dbReference type="Proteomes" id="UP000319812"/>
    </source>
</evidence>
<dbReference type="PRINTS" id="PR00035">
    <property type="entry name" value="HTHGNTR"/>
</dbReference>
<dbReference type="CDD" id="cd07377">
    <property type="entry name" value="WHTH_GntR"/>
    <property type="match status" value="1"/>
</dbReference>
<dbReference type="InterPro" id="IPR051446">
    <property type="entry name" value="HTH_trans_reg/aminotransferase"/>
</dbReference>
<dbReference type="Gene3D" id="3.40.640.10">
    <property type="entry name" value="Type I PLP-dependent aspartate aminotransferase-like (Major domain)"/>
    <property type="match status" value="1"/>
</dbReference>
<feature type="domain" description="HTH gntR-type" evidence="6">
    <location>
        <begin position="22"/>
        <end position="89"/>
    </location>
</feature>
<dbReference type="EMBL" id="BJOC01000011">
    <property type="protein sequence ID" value="GED21743.1"/>
    <property type="molecule type" value="Genomic_DNA"/>
</dbReference>
<dbReference type="PANTHER" id="PTHR46577">
    <property type="entry name" value="HTH-TYPE TRANSCRIPTIONAL REGULATORY PROTEIN GABR"/>
    <property type="match status" value="1"/>
</dbReference>
<dbReference type="InterPro" id="IPR000524">
    <property type="entry name" value="Tscrpt_reg_HTH_GntR"/>
</dbReference>
<comment type="caution">
    <text evidence="7">The sequence shown here is derived from an EMBL/GenBank/DDBJ whole genome shotgun (WGS) entry which is preliminary data.</text>
</comment>
<gene>
    <name evidence="7" type="ORF">HHA01_07200</name>
</gene>
<dbReference type="PANTHER" id="PTHR46577:SF2">
    <property type="entry name" value="TRANSCRIPTIONAL REGULATORY PROTEIN"/>
    <property type="match status" value="1"/>
</dbReference>
<dbReference type="SUPFAM" id="SSF53383">
    <property type="entry name" value="PLP-dependent transferases"/>
    <property type="match status" value="1"/>
</dbReference>
<dbReference type="AlphaFoldDB" id="A0A4Y4EXC3"/>
<evidence type="ECO:0000256" key="3">
    <source>
        <dbReference type="ARBA" id="ARBA00023015"/>
    </source>
</evidence>